<comment type="caution">
    <text evidence="4">The sequence shown here is derived from an EMBL/GenBank/DDBJ whole genome shotgun (WGS) entry which is preliminary data.</text>
</comment>
<dbReference type="CDD" id="cd00087">
    <property type="entry name" value="FReD"/>
    <property type="match status" value="1"/>
</dbReference>
<feature type="domain" description="Fibrinogen C-terminal" evidence="3">
    <location>
        <begin position="167"/>
        <end position="396"/>
    </location>
</feature>
<keyword evidence="2" id="KW-0732">Signal</keyword>
<dbReference type="GO" id="GO:0005615">
    <property type="term" value="C:extracellular space"/>
    <property type="evidence" value="ECO:0007669"/>
    <property type="project" value="TreeGrafter"/>
</dbReference>
<name>A0AAN8WL23_HALRR</name>
<reference evidence="4 5" key="1">
    <citation type="submission" date="2023-11" db="EMBL/GenBank/DDBJ databases">
        <title>Halocaridina rubra genome assembly.</title>
        <authorList>
            <person name="Smith C."/>
        </authorList>
    </citation>
    <scope>NUCLEOTIDE SEQUENCE [LARGE SCALE GENOMIC DNA]</scope>
    <source>
        <strain evidence="4">EP-1</strain>
        <tissue evidence="4">Whole</tissue>
    </source>
</reference>
<dbReference type="NCBIfam" id="NF040941">
    <property type="entry name" value="GGGWT_bact"/>
    <property type="match status" value="1"/>
</dbReference>
<keyword evidence="5" id="KW-1185">Reference proteome</keyword>
<evidence type="ECO:0000313" key="5">
    <source>
        <dbReference type="Proteomes" id="UP001381693"/>
    </source>
</evidence>
<evidence type="ECO:0000313" key="4">
    <source>
        <dbReference type="EMBL" id="KAK7028176.1"/>
    </source>
</evidence>
<dbReference type="Proteomes" id="UP001381693">
    <property type="component" value="Unassembled WGS sequence"/>
</dbReference>
<proteinExistence type="predicted"/>
<dbReference type="InterPro" id="IPR050373">
    <property type="entry name" value="Fibrinogen_C-term_domain"/>
</dbReference>
<dbReference type="InterPro" id="IPR020837">
    <property type="entry name" value="Fibrinogen_CS"/>
</dbReference>
<dbReference type="SMART" id="SM00186">
    <property type="entry name" value="FBG"/>
    <property type="match status" value="1"/>
</dbReference>
<gene>
    <name evidence="4" type="primary">FIBCD1_1</name>
    <name evidence="4" type="ORF">SK128_007348</name>
</gene>
<dbReference type="Pfam" id="PF00147">
    <property type="entry name" value="Fibrinogen_C"/>
    <property type="match status" value="1"/>
</dbReference>
<dbReference type="InterPro" id="IPR002181">
    <property type="entry name" value="Fibrinogen_a/b/g_C_dom"/>
</dbReference>
<sequence length="398" mass="45508">MAFATLVLIMFVLECSDARTVDGGKKDTEAKRGHSPLMTRRNLPLIKPQSGGGVLAAPGLNDIQWGLMDKIDNVLIEAESESLASTTPKIPTAAEIYEIEVVEDTPGKESNVEILEILKDEDEFDAELFHTENDMVLVMRRMYEALTKRLSVLKNRVTTVEQTTSDILARLTDLDCYDLQTRGQKESGVYTLHMDHHGKRPVEVFCDMETDGGGWTVIQRRTSHSKDVDFNRGWYDYKMGFGNVSADYWIGLENIFIWTNTRHYELRIDLTDFDGEVSYAHYDHFYIESEDHGYRLHISGYSGTSGDSMGNEGKADNFTADGMMFTTHDEDHDTSHEINCAKYWNIGGWWFNRCSWANLNGPYREPGEGDGIGINWHMWRNKEYLRSSTMKIRPTRSF</sequence>
<dbReference type="EMBL" id="JAXCGZ010022656">
    <property type="protein sequence ID" value="KAK7028176.1"/>
    <property type="molecule type" value="Genomic_DNA"/>
</dbReference>
<organism evidence="4 5">
    <name type="scientific">Halocaridina rubra</name>
    <name type="common">Hawaiian red shrimp</name>
    <dbReference type="NCBI Taxonomy" id="373956"/>
    <lineage>
        <taxon>Eukaryota</taxon>
        <taxon>Metazoa</taxon>
        <taxon>Ecdysozoa</taxon>
        <taxon>Arthropoda</taxon>
        <taxon>Crustacea</taxon>
        <taxon>Multicrustacea</taxon>
        <taxon>Malacostraca</taxon>
        <taxon>Eumalacostraca</taxon>
        <taxon>Eucarida</taxon>
        <taxon>Decapoda</taxon>
        <taxon>Pleocyemata</taxon>
        <taxon>Caridea</taxon>
        <taxon>Atyoidea</taxon>
        <taxon>Atyidae</taxon>
        <taxon>Halocaridina</taxon>
    </lineage>
</organism>
<dbReference type="PANTHER" id="PTHR19143">
    <property type="entry name" value="FIBRINOGEN/TENASCIN/ANGIOPOEITIN"/>
    <property type="match status" value="1"/>
</dbReference>
<evidence type="ECO:0000259" key="3">
    <source>
        <dbReference type="PROSITE" id="PS51406"/>
    </source>
</evidence>
<dbReference type="PROSITE" id="PS00514">
    <property type="entry name" value="FIBRINOGEN_C_1"/>
    <property type="match status" value="1"/>
</dbReference>
<dbReference type="InterPro" id="IPR014716">
    <property type="entry name" value="Fibrinogen_a/b/g_C_1"/>
</dbReference>
<evidence type="ECO:0000256" key="2">
    <source>
        <dbReference type="SAM" id="SignalP"/>
    </source>
</evidence>
<feature type="signal peptide" evidence="2">
    <location>
        <begin position="1"/>
        <end position="18"/>
    </location>
</feature>
<feature type="chain" id="PRO_5042919516" evidence="2">
    <location>
        <begin position="19"/>
        <end position="398"/>
    </location>
</feature>
<dbReference type="InterPro" id="IPR036056">
    <property type="entry name" value="Fibrinogen-like_C"/>
</dbReference>
<accession>A0AAN8WL23</accession>
<dbReference type="AlphaFoldDB" id="A0AAN8WL23"/>
<dbReference type="PROSITE" id="PS51406">
    <property type="entry name" value="FIBRINOGEN_C_2"/>
    <property type="match status" value="1"/>
</dbReference>
<keyword evidence="1" id="KW-1015">Disulfide bond</keyword>
<protein>
    <submittedName>
        <fullName evidence="4">Fibrinogen C domain-containing protein 1</fullName>
    </submittedName>
</protein>
<dbReference type="Gene3D" id="3.90.215.10">
    <property type="entry name" value="Gamma Fibrinogen, chain A, domain 1"/>
    <property type="match status" value="1"/>
</dbReference>
<dbReference type="SUPFAM" id="SSF56496">
    <property type="entry name" value="Fibrinogen C-terminal domain-like"/>
    <property type="match status" value="1"/>
</dbReference>
<dbReference type="Gene3D" id="4.10.530.10">
    <property type="entry name" value="Gamma-fibrinogen Carboxyl Terminal Fragment, domain 2"/>
    <property type="match status" value="1"/>
</dbReference>
<evidence type="ECO:0000256" key="1">
    <source>
        <dbReference type="ARBA" id="ARBA00023157"/>
    </source>
</evidence>